<keyword evidence="1" id="KW-0342">GTP-binding</keyword>
<keyword evidence="1" id="KW-0547">Nucleotide-binding</keyword>
<comment type="similarity">
    <text evidence="1">Belongs to the TRAFAC class TrmE-Era-EngA-EngB-Septin-like GTPase superfamily. Septin GTPase family.</text>
</comment>
<proteinExistence type="inferred from homology"/>
<evidence type="ECO:0000313" key="5">
    <source>
        <dbReference type="EMBL" id="WIA22266.1"/>
    </source>
</evidence>
<dbReference type="SUPFAM" id="SSF52540">
    <property type="entry name" value="P-loop containing nucleoside triphosphate hydrolases"/>
    <property type="match status" value="1"/>
</dbReference>
<gene>
    <name evidence="5" type="ORF">OEZ85_004588</name>
</gene>
<dbReference type="Pfam" id="PF00735">
    <property type="entry name" value="Septin"/>
    <property type="match status" value="1"/>
</dbReference>
<feature type="compositionally biased region" description="Low complexity" evidence="3">
    <location>
        <begin position="7"/>
        <end position="30"/>
    </location>
</feature>
<dbReference type="Proteomes" id="UP001244341">
    <property type="component" value="Chromosome 14b"/>
</dbReference>
<dbReference type="Gene3D" id="3.40.50.300">
    <property type="entry name" value="P-loop containing nucleotide triphosphate hydrolases"/>
    <property type="match status" value="1"/>
</dbReference>
<feature type="region of interest" description="Disordered" evidence="3">
    <location>
        <begin position="1"/>
        <end position="36"/>
    </location>
</feature>
<evidence type="ECO:0000256" key="2">
    <source>
        <dbReference type="SAM" id="Coils"/>
    </source>
</evidence>
<evidence type="ECO:0000256" key="1">
    <source>
        <dbReference type="RuleBase" id="RU004560"/>
    </source>
</evidence>
<reference evidence="5 6" key="1">
    <citation type="submission" date="2023-05" db="EMBL/GenBank/DDBJ databases">
        <title>A 100% complete, gapless, phased diploid assembly of the Scenedesmus obliquus UTEX 3031 genome.</title>
        <authorList>
            <person name="Biondi T.C."/>
            <person name="Hanschen E.R."/>
            <person name="Kwon T."/>
            <person name="Eng W."/>
            <person name="Kruse C.P.S."/>
            <person name="Koehler S.I."/>
            <person name="Kunde Y."/>
            <person name="Gleasner C.D."/>
            <person name="You Mak K.T."/>
            <person name="Polle J."/>
            <person name="Hovde B.T."/>
            <person name="Starkenburg S.R."/>
        </authorList>
    </citation>
    <scope>NUCLEOTIDE SEQUENCE [LARGE SCALE GENOMIC DNA]</scope>
    <source>
        <strain evidence="5 6">DOE0152z</strain>
    </source>
</reference>
<sequence>MSDFELLSGPSSPRSCRSMSSLESSMNEAAAPPPPPAAMAAAAAAAAPSSSFTFTPKLDMRPITTPINLLVCGASSTGKSSFIRACAQMLSAASSNLGTTSDSKAQLPSPAAEAAGIGAAADPHAVLLSGSGAFCTKLPPIVCPAACRELVYTFQDCPGHGSSLNPAAYSEALITFLLQQQEKDYKLLQGGAGGLKALSKSLTCGCLQHSITACIYFLPPHGPFRLDLALMASLAKHAAVLPVVGKADAMTADEAAACCAAVRHMLAEPAEYVPGFKGGGSIGVYRPSARSNAEGPRLPLLLHTRCGPTAAAAAAAAGAEGYGGLRSLLELVAGNEVYGLLDRSWDQFIGFCDAYNAAGRRLQALAAAACQAAVVPAAVDAIGNERLAEQVFDLQEQLQQLETDKEQADDVCLSLERQLQQLKKDKAKADADVARAS</sequence>
<dbReference type="InterPro" id="IPR030379">
    <property type="entry name" value="G_SEPTIN_dom"/>
</dbReference>
<keyword evidence="2" id="KW-0175">Coiled coil</keyword>
<keyword evidence="6" id="KW-1185">Reference proteome</keyword>
<dbReference type="InterPro" id="IPR027417">
    <property type="entry name" value="P-loop_NTPase"/>
</dbReference>
<name>A0ABY8UPG0_TETOB</name>
<evidence type="ECO:0000259" key="4">
    <source>
        <dbReference type="Pfam" id="PF00735"/>
    </source>
</evidence>
<accession>A0ABY8UPG0</accession>
<dbReference type="EMBL" id="CP126221">
    <property type="protein sequence ID" value="WIA22266.1"/>
    <property type="molecule type" value="Genomic_DNA"/>
</dbReference>
<protein>
    <recommendedName>
        <fullName evidence="4">Septin-type G domain-containing protein</fullName>
    </recommendedName>
</protein>
<evidence type="ECO:0000256" key="3">
    <source>
        <dbReference type="SAM" id="MobiDB-lite"/>
    </source>
</evidence>
<feature type="domain" description="Septin-type G" evidence="4">
    <location>
        <begin position="154"/>
        <end position="267"/>
    </location>
</feature>
<organism evidence="5 6">
    <name type="scientific">Tetradesmus obliquus</name>
    <name type="common">Green alga</name>
    <name type="synonym">Acutodesmus obliquus</name>
    <dbReference type="NCBI Taxonomy" id="3088"/>
    <lineage>
        <taxon>Eukaryota</taxon>
        <taxon>Viridiplantae</taxon>
        <taxon>Chlorophyta</taxon>
        <taxon>core chlorophytes</taxon>
        <taxon>Chlorophyceae</taxon>
        <taxon>CS clade</taxon>
        <taxon>Sphaeropleales</taxon>
        <taxon>Scenedesmaceae</taxon>
        <taxon>Tetradesmus</taxon>
    </lineage>
</organism>
<feature type="coiled-coil region" evidence="2">
    <location>
        <begin position="384"/>
        <end position="432"/>
    </location>
</feature>
<evidence type="ECO:0000313" key="6">
    <source>
        <dbReference type="Proteomes" id="UP001244341"/>
    </source>
</evidence>